<evidence type="ECO:0008006" key="4">
    <source>
        <dbReference type="Google" id="ProtNLM"/>
    </source>
</evidence>
<organism evidence="2 3">
    <name type="scientific">Rozella allomycis (strain CSF55)</name>
    <dbReference type="NCBI Taxonomy" id="988480"/>
    <lineage>
        <taxon>Eukaryota</taxon>
        <taxon>Fungi</taxon>
        <taxon>Fungi incertae sedis</taxon>
        <taxon>Cryptomycota</taxon>
        <taxon>Cryptomycota incertae sedis</taxon>
        <taxon>Rozella</taxon>
    </lineage>
</organism>
<reference evidence="3" key="1">
    <citation type="journal article" date="2018" name="Nat. Microbiol.">
        <title>Leveraging single-cell genomics to expand the fungal tree of life.</title>
        <authorList>
            <person name="Ahrendt S.R."/>
            <person name="Quandt C.A."/>
            <person name="Ciobanu D."/>
            <person name="Clum A."/>
            <person name="Salamov A."/>
            <person name="Andreopoulos B."/>
            <person name="Cheng J.F."/>
            <person name="Woyke T."/>
            <person name="Pelin A."/>
            <person name="Henrissat B."/>
            <person name="Reynolds N.K."/>
            <person name="Benny G.L."/>
            <person name="Smith M.E."/>
            <person name="James T.Y."/>
            <person name="Grigoriev I.V."/>
        </authorList>
    </citation>
    <scope>NUCLEOTIDE SEQUENCE [LARGE SCALE GENOMIC DNA]</scope>
    <source>
        <strain evidence="3">CSF55</strain>
    </source>
</reference>
<name>A0A4P9YD18_ROZAC</name>
<proteinExistence type="predicted"/>
<dbReference type="EMBL" id="ML006130">
    <property type="protein sequence ID" value="RKP16936.1"/>
    <property type="molecule type" value="Genomic_DNA"/>
</dbReference>
<reference evidence="2" key="2">
    <citation type="submission" date="2018-08" db="EMBL/GenBank/DDBJ databases">
        <title>Leveraging single-cell genomics to expand the Fungal Tree of Life.</title>
        <authorList>
            <consortium name="DOE Joint Genome Institute"/>
            <person name="Ahrendt S.R."/>
            <person name="Quandt C.A."/>
            <person name="Ciobanu D."/>
            <person name="Clum A."/>
            <person name="Salamov A."/>
            <person name="Andreopoulos B."/>
            <person name="Cheng J.-F."/>
            <person name="Woyke T."/>
            <person name="Pelin A."/>
            <person name="Henrissat B."/>
            <person name="Reynolds N."/>
            <person name="Benny G.L."/>
            <person name="Smith M.E."/>
            <person name="James T.Y."/>
            <person name="Grigoriev I.V."/>
        </authorList>
    </citation>
    <scope>NUCLEOTIDE SEQUENCE</scope>
    <source>
        <strain evidence="2">CSF55</strain>
    </source>
</reference>
<protein>
    <recommendedName>
        <fullName evidence="4">BED-type domain-containing protein</fullName>
    </recommendedName>
</protein>
<dbReference type="Proteomes" id="UP000281549">
    <property type="component" value="Unassembled WGS sequence"/>
</dbReference>
<evidence type="ECO:0000313" key="1">
    <source>
        <dbReference type="EMBL" id="RKP16936.1"/>
    </source>
</evidence>
<evidence type="ECO:0000313" key="2">
    <source>
        <dbReference type="EMBL" id="RKP17283.1"/>
    </source>
</evidence>
<dbReference type="AlphaFoldDB" id="A0A4P9YD18"/>
<evidence type="ECO:0000313" key="3">
    <source>
        <dbReference type="Proteomes" id="UP000281549"/>
    </source>
</evidence>
<dbReference type="EMBL" id="ML005921">
    <property type="protein sequence ID" value="RKP17283.1"/>
    <property type="molecule type" value="Genomic_DNA"/>
</dbReference>
<sequence>MENQPTNNIAAPADTPIIIDCDLENDIIEVTDLVSNSTSNSASAAASAHGKQASDVWKMCKLDENGAKAKCKICGKMQRQRRISLRMHGDTAAIGKEYKLNACGVHARILAEHIVKCVVTQDQSSAMIESKEFRELVHILNPKATIFKADTLKRDIEKSESRRNMKPQ</sequence>
<gene>
    <name evidence="2" type="ORF">ROZALSC1DRAFT_24359</name>
    <name evidence="1" type="ORF">ROZALSC1DRAFT_24719</name>
</gene>
<accession>A0A4P9YD18</accession>